<dbReference type="CDD" id="cd01647">
    <property type="entry name" value="RT_LTR"/>
    <property type="match status" value="1"/>
</dbReference>
<dbReference type="InterPro" id="IPR043502">
    <property type="entry name" value="DNA/RNA_pol_sf"/>
</dbReference>
<name>A0A7M7QPI0_NASVI</name>
<evidence type="ECO:0000313" key="4">
    <source>
        <dbReference type="EnsemblMetazoa" id="XP_031788870"/>
    </source>
</evidence>
<dbReference type="InParanoid" id="A0A7M7QPI0"/>
<keyword evidence="5" id="KW-1185">Reference proteome</keyword>
<dbReference type="Gene3D" id="3.30.70.270">
    <property type="match status" value="1"/>
</dbReference>
<evidence type="ECO:0000313" key="5">
    <source>
        <dbReference type="Proteomes" id="UP000002358"/>
    </source>
</evidence>
<dbReference type="RefSeq" id="XP_031788870.1">
    <property type="nucleotide sequence ID" value="XM_031933010.1"/>
</dbReference>
<reference evidence="4" key="1">
    <citation type="submission" date="2021-01" db="UniProtKB">
        <authorList>
            <consortium name="EnsemblMetazoa"/>
        </authorList>
    </citation>
    <scope>IDENTIFICATION</scope>
</reference>
<dbReference type="PANTHER" id="PTHR33327">
    <property type="entry name" value="ENDONUCLEASE"/>
    <property type="match status" value="1"/>
</dbReference>
<proteinExistence type="predicted"/>
<dbReference type="SUPFAM" id="SSF56672">
    <property type="entry name" value="DNA/RNA polymerases"/>
    <property type="match status" value="1"/>
</dbReference>
<feature type="compositionally biased region" description="Low complexity" evidence="1">
    <location>
        <begin position="212"/>
        <end position="229"/>
    </location>
</feature>
<dbReference type="GeneID" id="116417893"/>
<evidence type="ECO:0000259" key="3">
    <source>
        <dbReference type="Pfam" id="PF23055"/>
    </source>
</evidence>
<dbReference type="GO" id="GO:0071897">
    <property type="term" value="P:DNA biosynthetic process"/>
    <property type="evidence" value="ECO:0007669"/>
    <property type="project" value="UniProtKB-ARBA"/>
</dbReference>
<dbReference type="FunFam" id="2.40.70.10:FF:000130">
    <property type="entry name" value="Retrovirus-related Pol polyprotein from transposon opus-like Protein"/>
    <property type="match status" value="1"/>
</dbReference>
<evidence type="ECO:0000256" key="1">
    <source>
        <dbReference type="SAM" id="MobiDB-lite"/>
    </source>
</evidence>
<dbReference type="Pfam" id="PF00078">
    <property type="entry name" value="RVT_1"/>
    <property type="match status" value="1"/>
</dbReference>
<dbReference type="KEGG" id="nvi:116417893"/>
<dbReference type="Proteomes" id="UP000002358">
    <property type="component" value="Unassembled WGS sequence"/>
</dbReference>
<dbReference type="PROSITE" id="PS00141">
    <property type="entry name" value="ASP_PROTEASE"/>
    <property type="match status" value="1"/>
</dbReference>
<feature type="region of interest" description="Disordered" evidence="1">
    <location>
        <begin position="1"/>
        <end position="34"/>
    </location>
</feature>
<dbReference type="EnsemblMetazoa" id="XM_031933010">
    <property type="protein sequence ID" value="XP_031788870"/>
    <property type="gene ID" value="LOC116417893"/>
</dbReference>
<dbReference type="SUPFAM" id="SSF50630">
    <property type="entry name" value="Acid proteases"/>
    <property type="match status" value="1"/>
</dbReference>
<evidence type="ECO:0008006" key="6">
    <source>
        <dbReference type="Google" id="ProtNLM"/>
    </source>
</evidence>
<dbReference type="OrthoDB" id="8033893at2759"/>
<dbReference type="Gene3D" id="2.40.70.10">
    <property type="entry name" value="Acid Proteases"/>
    <property type="match status" value="1"/>
</dbReference>
<dbReference type="Pfam" id="PF23055">
    <property type="entry name" value="DUF7041"/>
    <property type="match status" value="1"/>
</dbReference>
<protein>
    <recommendedName>
        <fullName evidence="6">Gag-pol polyprotein</fullName>
    </recommendedName>
</protein>
<feature type="compositionally biased region" description="Low complexity" evidence="1">
    <location>
        <begin position="262"/>
        <end position="279"/>
    </location>
</feature>
<feature type="region of interest" description="Disordered" evidence="1">
    <location>
        <begin position="210"/>
        <end position="234"/>
    </location>
</feature>
<feature type="compositionally biased region" description="Low complexity" evidence="1">
    <location>
        <begin position="1"/>
        <end position="21"/>
    </location>
</feature>
<dbReference type="AlphaFoldDB" id="A0A7M7QPI0"/>
<dbReference type="PANTHER" id="PTHR33327:SF3">
    <property type="entry name" value="RNA-DIRECTED DNA POLYMERASE"/>
    <property type="match status" value="1"/>
</dbReference>
<dbReference type="InterPro" id="IPR034132">
    <property type="entry name" value="RP_Saci-like"/>
</dbReference>
<sequence>MVLRTPTGQQSSVGPQSSQTGANGTETIPAPPPMPIDGLFPYPRPAYETTRCEIRTFWSANPALWLAQVNAAFEAGVVPNERQKFNTVVARLPQGIAEELSDLIFHPPAFNRYAALCQAVLRRLSTSADTQLHQVLNEVRLEDRTPSQLLRHMRRLANDAISDEALKVKWLDILPPHTSRLCRVLQTSSLEELAQLADLAMVPEPQVHAVASRLSTPSSSGVSSRTASPQPDSDMAALQATLAQLLTTSQRQSKLLETLVRNNTSNNTSNNISNSSSNSRALFFHPGPGKLKAPPPPQAEAVGAVTERRLHITDQSSKLKFLVDTGSAISLLPLSHFKETRKRSPLTLSAANASAIDTYGTHSLTLDLALAKPLSWKFIVADVSDSILGADFLAHFGLSVDLHHRQLLDADHSHHTTGAILPARVFSVAVNITADVAEGAFADVLRDQDLATPGSTTISLPDLSALHHIVTNGPPAVYQTAPGRALYSCRTVPDRYPLPVIEDLLLELQGNTFSVIDLKKAFYQVPIAPKDAHKTAITTPFGLFEFTSSSMGLRNAAQYHKRAMDHLLRDLPFARAYLDDIVVASRGREQHLEHLLFATLRKVRIKINQD</sequence>
<feature type="region of interest" description="Disordered" evidence="1">
    <location>
        <begin position="261"/>
        <end position="298"/>
    </location>
</feature>
<accession>A0A7M7QPI0</accession>
<feature type="domain" description="DUF7041" evidence="3">
    <location>
        <begin position="54"/>
        <end position="136"/>
    </location>
</feature>
<evidence type="ECO:0000259" key="2">
    <source>
        <dbReference type="Pfam" id="PF00078"/>
    </source>
</evidence>
<dbReference type="InterPro" id="IPR055469">
    <property type="entry name" value="DUF7041"/>
</dbReference>
<dbReference type="InterPro" id="IPR043128">
    <property type="entry name" value="Rev_trsase/Diguanyl_cyclase"/>
</dbReference>
<feature type="domain" description="Reverse transcriptase" evidence="2">
    <location>
        <begin position="488"/>
        <end position="609"/>
    </location>
</feature>
<dbReference type="InterPro" id="IPR000477">
    <property type="entry name" value="RT_dom"/>
</dbReference>
<dbReference type="GO" id="GO:0006508">
    <property type="term" value="P:proteolysis"/>
    <property type="evidence" value="ECO:0007669"/>
    <property type="project" value="InterPro"/>
</dbReference>
<dbReference type="CDD" id="cd06094">
    <property type="entry name" value="RP_Saci_like"/>
    <property type="match status" value="1"/>
</dbReference>
<organism evidence="4 5">
    <name type="scientific">Nasonia vitripennis</name>
    <name type="common">Parasitic wasp</name>
    <dbReference type="NCBI Taxonomy" id="7425"/>
    <lineage>
        <taxon>Eukaryota</taxon>
        <taxon>Metazoa</taxon>
        <taxon>Ecdysozoa</taxon>
        <taxon>Arthropoda</taxon>
        <taxon>Hexapoda</taxon>
        <taxon>Insecta</taxon>
        <taxon>Pterygota</taxon>
        <taxon>Neoptera</taxon>
        <taxon>Endopterygota</taxon>
        <taxon>Hymenoptera</taxon>
        <taxon>Apocrita</taxon>
        <taxon>Proctotrupomorpha</taxon>
        <taxon>Chalcidoidea</taxon>
        <taxon>Pteromalidae</taxon>
        <taxon>Pteromalinae</taxon>
        <taxon>Nasonia</taxon>
    </lineage>
</organism>
<dbReference type="GO" id="GO:0004190">
    <property type="term" value="F:aspartic-type endopeptidase activity"/>
    <property type="evidence" value="ECO:0007669"/>
    <property type="project" value="InterPro"/>
</dbReference>
<dbReference type="InterPro" id="IPR001969">
    <property type="entry name" value="Aspartic_peptidase_AS"/>
</dbReference>
<dbReference type="InterPro" id="IPR021109">
    <property type="entry name" value="Peptidase_aspartic_dom_sf"/>
</dbReference>